<evidence type="ECO:0000256" key="7">
    <source>
        <dbReference type="ARBA" id="ARBA00022859"/>
    </source>
</evidence>
<evidence type="ECO:0000256" key="2">
    <source>
        <dbReference type="ARBA" id="ARBA00004608"/>
    </source>
</evidence>
<keyword evidence="14" id="KW-1133">Transmembrane helix</keyword>
<feature type="region of interest" description="Disordered" evidence="13">
    <location>
        <begin position="1"/>
        <end position="154"/>
    </location>
</feature>
<evidence type="ECO:0000256" key="11">
    <source>
        <dbReference type="ARBA" id="ARBA00023319"/>
    </source>
</evidence>
<dbReference type="CDD" id="cd21029">
    <property type="entry name" value="IgC1_CD1"/>
    <property type="match status" value="1"/>
</dbReference>
<evidence type="ECO:0000256" key="14">
    <source>
        <dbReference type="SAM" id="Phobius"/>
    </source>
</evidence>
<keyword evidence="6" id="KW-0967">Endosome</keyword>
<evidence type="ECO:0000259" key="15">
    <source>
        <dbReference type="PROSITE" id="PS50835"/>
    </source>
</evidence>
<evidence type="ECO:0000256" key="6">
    <source>
        <dbReference type="ARBA" id="ARBA00022753"/>
    </source>
</evidence>
<evidence type="ECO:0000313" key="16">
    <source>
        <dbReference type="Ensembl" id="ENSFCTP00005022232.1"/>
    </source>
</evidence>
<evidence type="ECO:0000256" key="8">
    <source>
        <dbReference type="ARBA" id="ARBA00023136"/>
    </source>
</evidence>
<dbReference type="InterPro" id="IPR050208">
    <property type="entry name" value="MHC_class-I_related"/>
</dbReference>
<keyword evidence="4" id="KW-1003">Cell membrane</keyword>
<feature type="transmembrane region" description="Helical" evidence="14">
    <location>
        <begin position="381"/>
        <end position="403"/>
    </location>
</feature>
<dbReference type="PANTHER" id="PTHR16675">
    <property type="entry name" value="MHC CLASS I-RELATED"/>
    <property type="match status" value="1"/>
</dbReference>
<dbReference type="PROSITE" id="PS50835">
    <property type="entry name" value="IG_LIKE"/>
    <property type="match status" value="1"/>
</dbReference>
<keyword evidence="9" id="KW-0325">Glycoprotein</keyword>
<dbReference type="InterPro" id="IPR013783">
    <property type="entry name" value="Ig-like_fold"/>
</dbReference>
<evidence type="ECO:0000256" key="9">
    <source>
        <dbReference type="ARBA" id="ARBA00023180"/>
    </source>
</evidence>
<comment type="function">
    <text evidence="12">Antigen-presenting protein that binds self and non-self glycolipids and presents them to T-cell receptors on natural killer T-cells.</text>
</comment>
<dbReference type="GeneTree" id="ENSGT01120000271825"/>
<reference evidence="16 17" key="1">
    <citation type="submission" date="2021-02" db="EMBL/GenBank/DDBJ databases">
        <title>Safari Cat Assemblies.</title>
        <authorList>
            <person name="Bredemeyer K.R."/>
            <person name="Murphy W.J."/>
        </authorList>
    </citation>
    <scope>NUCLEOTIDE SEQUENCE [LARGE SCALE GENOMIC DNA]</scope>
</reference>
<dbReference type="InterPro" id="IPR007110">
    <property type="entry name" value="Ig-like_dom"/>
</dbReference>
<evidence type="ECO:0000256" key="1">
    <source>
        <dbReference type="ARBA" id="ARBA00004251"/>
    </source>
</evidence>
<dbReference type="Gene3D" id="3.30.500.10">
    <property type="entry name" value="MHC class I-like antigen recognition-like"/>
    <property type="match status" value="1"/>
</dbReference>
<dbReference type="PANTHER" id="PTHR16675:SF175">
    <property type="entry name" value="ANTIGEN-PRESENTING GLYCOPROTEIN CD1D"/>
    <property type="match status" value="1"/>
</dbReference>
<accession>A0ABI7XI93</accession>
<dbReference type="InterPro" id="IPR011161">
    <property type="entry name" value="MHC_I-like_Ag-recog"/>
</dbReference>
<dbReference type="PRINTS" id="PR01217">
    <property type="entry name" value="PRICHEXTENSN"/>
</dbReference>
<evidence type="ECO:0000256" key="3">
    <source>
        <dbReference type="ARBA" id="ARBA00004656"/>
    </source>
</evidence>
<evidence type="ECO:0000256" key="13">
    <source>
        <dbReference type="SAM" id="MobiDB-lite"/>
    </source>
</evidence>
<dbReference type="SMART" id="SM00407">
    <property type="entry name" value="IGc1"/>
    <property type="match status" value="1"/>
</dbReference>
<feature type="compositionally biased region" description="Pro residues" evidence="13">
    <location>
        <begin position="94"/>
        <end position="116"/>
    </location>
</feature>
<keyword evidence="5" id="KW-0399">Innate immunity</keyword>
<feature type="compositionally biased region" description="Pro residues" evidence="13">
    <location>
        <begin position="12"/>
        <end position="65"/>
    </location>
</feature>
<dbReference type="Pfam" id="PF16497">
    <property type="entry name" value="MHC_I_3"/>
    <property type="match status" value="1"/>
</dbReference>
<name>A0ABI7XI93_FELCA</name>
<evidence type="ECO:0000256" key="12">
    <source>
        <dbReference type="ARBA" id="ARBA00037531"/>
    </source>
</evidence>
<keyword evidence="14" id="KW-0812">Transmembrane</keyword>
<dbReference type="SUPFAM" id="SSF54452">
    <property type="entry name" value="MHC antigen-recognition domain"/>
    <property type="match status" value="1"/>
</dbReference>
<dbReference type="SUPFAM" id="SSF48726">
    <property type="entry name" value="Immunoglobulin"/>
    <property type="match status" value="1"/>
</dbReference>
<dbReference type="InterPro" id="IPR036179">
    <property type="entry name" value="Ig-like_dom_sf"/>
</dbReference>
<dbReference type="Ensembl" id="ENSFCTT00005033095.1">
    <property type="protein sequence ID" value="ENSFCTP00005022232.1"/>
    <property type="gene ID" value="ENSFCTG00005011733.1"/>
</dbReference>
<organism evidence="16 17">
    <name type="scientific">Felis catus</name>
    <name type="common">Cat</name>
    <name type="synonym">Felis silvestris catus</name>
    <dbReference type="NCBI Taxonomy" id="9685"/>
    <lineage>
        <taxon>Eukaryota</taxon>
        <taxon>Metazoa</taxon>
        <taxon>Chordata</taxon>
        <taxon>Craniata</taxon>
        <taxon>Vertebrata</taxon>
        <taxon>Euteleostomi</taxon>
        <taxon>Mammalia</taxon>
        <taxon>Eutheria</taxon>
        <taxon>Laurasiatheria</taxon>
        <taxon>Carnivora</taxon>
        <taxon>Feliformia</taxon>
        <taxon>Felidae</taxon>
        <taxon>Felinae</taxon>
        <taxon>Felis</taxon>
    </lineage>
</organism>
<sequence>MLRLDCELDGGPPGPAPLPLPLPPPRAGVAPSTPPPRPASPLLPPPGARCSPLPPGPAPPLPPIPGARRPPYHPPPPGTRRAPLTPIPGAQRPLPLPPPSLPPPRRARHPPYPPSPRTACPRTPYPGPGVPPYPGGSPLAPPGPGSRDPPRSLPLTLTLRALPQTPGPPRDPARLPRLPLTLSALLLHVFPDPFEIQVSAGCEVLPGNTSQSFFQAAFQGQEILRFRGTSWVPAPSAPVWADRASRKLNEDQGTRKTLQLLLNDTCPLFVRDILEAGKSELEKQVKPEAWLSTGPSPGPGRLLLVCHVSGFYPKPVWVTWMRGEQEQPGTRRGDVLPHADETWYLRVTLDVAAGEEAGLSCRVRHSSLGGRDMVLHWGSPMGLIAVAVLVSLVITGCVGYLTLKRRCSYQNIL</sequence>
<reference evidence="16" key="3">
    <citation type="submission" date="2025-09" db="UniProtKB">
        <authorList>
            <consortium name="Ensembl"/>
        </authorList>
    </citation>
    <scope>IDENTIFICATION</scope>
    <source>
        <strain evidence="16">breed Abyssinian</strain>
    </source>
</reference>
<dbReference type="InterPro" id="IPR003597">
    <property type="entry name" value="Ig_C1-set"/>
</dbReference>
<evidence type="ECO:0000256" key="4">
    <source>
        <dbReference type="ARBA" id="ARBA00022475"/>
    </source>
</evidence>
<dbReference type="InterPro" id="IPR037055">
    <property type="entry name" value="MHC_I-like_Ag-recog_sf"/>
</dbReference>
<dbReference type="InterPro" id="IPR011162">
    <property type="entry name" value="MHC_I/II-like_Ag-recog"/>
</dbReference>
<dbReference type="Pfam" id="PF07654">
    <property type="entry name" value="C1-set"/>
    <property type="match status" value="1"/>
</dbReference>
<protein>
    <recommendedName>
        <fullName evidence="15">Ig-like domain-containing protein</fullName>
    </recommendedName>
</protein>
<proteinExistence type="predicted"/>
<reference evidence="16" key="2">
    <citation type="submission" date="2025-08" db="UniProtKB">
        <authorList>
            <consortium name="Ensembl"/>
        </authorList>
    </citation>
    <scope>IDENTIFICATION</scope>
    <source>
        <strain evidence="16">breed Abyssinian</strain>
    </source>
</reference>
<feature type="compositionally biased region" description="Pro residues" evidence="13">
    <location>
        <begin position="123"/>
        <end position="144"/>
    </location>
</feature>
<comment type="subcellular location">
    <subcellularLocation>
        <location evidence="1">Cell membrane</location>
        <topology evidence="1">Single-pass type I membrane protein</topology>
    </subcellularLocation>
    <subcellularLocation>
        <location evidence="2">Endosome membrane</location>
    </subcellularLocation>
    <subcellularLocation>
        <location evidence="3">Lysosome membrane</location>
    </subcellularLocation>
</comment>
<keyword evidence="11" id="KW-0393">Immunoglobulin domain</keyword>
<dbReference type="Proteomes" id="UP000823872">
    <property type="component" value="Chromosome F1"/>
</dbReference>
<keyword evidence="17" id="KW-1185">Reference proteome</keyword>
<evidence type="ECO:0000313" key="17">
    <source>
        <dbReference type="Proteomes" id="UP000823872"/>
    </source>
</evidence>
<evidence type="ECO:0000256" key="10">
    <source>
        <dbReference type="ARBA" id="ARBA00023228"/>
    </source>
</evidence>
<keyword evidence="8 14" id="KW-0472">Membrane</keyword>
<evidence type="ECO:0000256" key="5">
    <source>
        <dbReference type="ARBA" id="ARBA00022588"/>
    </source>
</evidence>
<feature type="domain" description="Ig-like" evidence="15">
    <location>
        <begin position="287"/>
        <end position="367"/>
    </location>
</feature>
<keyword evidence="10" id="KW-0458">Lysosome</keyword>
<keyword evidence="7" id="KW-0391">Immunity</keyword>
<dbReference type="Gene3D" id="2.60.40.10">
    <property type="entry name" value="Immunoglobulins"/>
    <property type="match status" value="1"/>
</dbReference>